<evidence type="ECO:0000259" key="3">
    <source>
        <dbReference type="Pfam" id="PF03847"/>
    </source>
</evidence>
<dbReference type="GO" id="GO:0046982">
    <property type="term" value="F:protein heterodimerization activity"/>
    <property type="evidence" value="ECO:0007669"/>
    <property type="project" value="InterPro"/>
</dbReference>
<sequence>MIPPPLKKSCPMPPTMEHPMGPVSNLFFAFLGIFSPVPIAPLTFSFNLNHHVEQLRAPPQSAEILGPSQLNDIMQQIDPTSTLEDAVASALVDFVDDFVDKVVV</sequence>
<dbReference type="GO" id="GO:0006352">
    <property type="term" value="P:DNA-templated transcription initiation"/>
    <property type="evidence" value="ECO:0007669"/>
    <property type="project" value="InterPro"/>
</dbReference>
<dbReference type="InterPro" id="IPR009072">
    <property type="entry name" value="Histone-fold"/>
</dbReference>
<accession>A0A183E6P4</accession>
<reference evidence="4 5" key="2">
    <citation type="submission" date="2018-11" db="EMBL/GenBank/DDBJ databases">
        <authorList>
            <consortium name="Pathogen Informatics"/>
        </authorList>
    </citation>
    <scope>NUCLEOTIDE SEQUENCE [LARGE SCALE GENOMIC DNA]</scope>
</reference>
<feature type="transmembrane region" description="Helical" evidence="2">
    <location>
        <begin position="26"/>
        <end position="46"/>
    </location>
</feature>
<evidence type="ECO:0000256" key="1">
    <source>
        <dbReference type="ARBA" id="ARBA00017484"/>
    </source>
</evidence>
<keyword evidence="5" id="KW-1185">Reference proteome</keyword>
<evidence type="ECO:0000313" key="5">
    <source>
        <dbReference type="Proteomes" id="UP000271098"/>
    </source>
</evidence>
<gene>
    <name evidence="4" type="ORF">GPUH_LOCUS16635</name>
</gene>
<keyword evidence="2" id="KW-0472">Membrane</keyword>
<dbReference type="GO" id="GO:0005669">
    <property type="term" value="C:transcription factor TFIID complex"/>
    <property type="evidence" value="ECO:0007669"/>
    <property type="project" value="InterPro"/>
</dbReference>
<dbReference type="AlphaFoldDB" id="A0A183E6P4"/>
<feature type="domain" description="Transcription initiation factor TFIID subunit 12" evidence="3">
    <location>
        <begin position="69"/>
        <end position="103"/>
    </location>
</feature>
<evidence type="ECO:0000313" key="6">
    <source>
        <dbReference type="WBParaSite" id="GPUH_0001665701-mRNA-1"/>
    </source>
</evidence>
<dbReference type="WBParaSite" id="GPUH_0001665701-mRNA-1">
    <property type="protein sequence ID" value="GPUH_0001665701-mRNA-1"/>
    <property type="gene ID" value="GPUH_0001665701"/>
</dbReference>
<keyword evidence="2" id="KW-1133">Transmembrane helix</keyword>
<dbReference type="Gene3D" id="1.10.20.10">
    <property type="entry name" value="Histone, subunit A"/>
    <property type="match status" value="1"/>
</dbReference>
<protein>
    <recommendedName>
        <fullName evidence="1">Transcription initiation factor TFIID subunit 12</fullName>
    </recommendedName>
</protein>
<evidence type="ECO:0000256" key="2">
    <source>
        <dbReference type="SAM" id="Phobius"/>
    </source>
</evidence>
<dbReference type="Proteomes" id="UP000271098">
    <property type="component" value="Unassembled WGS sequence"/>
</dbReference>
<evidence type="ECO:0000313" key="4">
    <source>
        <dbReference type="EMBL" id="VDN28259.1"/>
    </source>
</evidence>
<organism evidence="6">
    <name type="scientific">Gongylonema pulchrum</name>
    <dbReference type="NCBI Taxonomy" id="637853"/>
    <lineage>
        <taxon>Eukaryota</taxon>
        <taxon>Metazoa</taxon>
        <taxon>Ecdysozoa</taxon>
        <taxon>Nematoda</taxon>
        <taxon>Chromadorea</taxon>
        <taxon>Rhabditida</taxon>
        <taxon>Spirurina</taxon>
        <taxon>Spiruromorpha</taxon>
        <taxon>Spiruroidea</taxon>
        <taxon>Gongylonematidae</taxon>
        <taxon>Gongylonema</taxon>
    </lineage>
</organism>
<name>A0A183E6P4_9BILA</name>
<dbReference type="Pfam" id="PF03847">
    <property type="entry name" value="TFIID_20kDa"/>
    <property type="match status" value="1"/>
</dbReference>
<dbReference type="EMBL" id="UYRT01084030">
    <property type="protein sequence ID" value="VDN28259.1"/>
    <property type="molecule type" value="Genomic_DNA"/>
</dbReference>
<dbReference type="InterPro" id="IPR003228">
    <property type="entry name" value="TFIID_TAF12_dom"/>
</dbReference>
<proteinExistence type="predicted"/>
<keyword evidence="2" id="KW-0812">Transmembrane</keyword>
<reference evidence="6" key="1">
    <citation type="submission" date="2016-06" db="UniProtKB">
        <authorList>
            <consortium name="WormBaseParasite"/>
        </authorList>
    </citation>
    <scope>IDENTIFICATION</scope>
</reference>